<dbReference type="FunFam" id="3.90.190.10:FF:000035">
    <property type="entry name" value="Tyrosine phosphatase, putative"/>
    <property type="match status" value="1"/>
</dbReference>
<protein>
    <recommendedName>
        <fullName evidence="2">diphosphoinositol-polyphosphate diphosphatase</fullName>
        <ecNumber evidence="2">3.6.1.52</ecNumber>
    </recommendedName>
</protein>
<comment type="subcellular location">
    <subcellularLocation>
        <location evidence="1">Cytoplasm</location>
    </subcellularLocation>
</comment>
<dbReference type="EMBL" id="KZ678139">
    <property type="protein sequence ID" value="PSN63922.1"/>
    <property type="molecule type" value="Genomic_DNA"/>
</dbReference>
<dbReference type="SUPFAM" id="SSF52799">
    <property type="entry name" value="(Phosphotyrosine protein) phosphatases II"/>
    <property type="match status" value="1"/>
</dbReference>
<evidence type="ECO:0000256" key="1">
    <source>
        <dbReference type="ARBA" id="ARBA00004496"/>
    </source>
</evidence>
<comment type="similarity">
    <text evidence="5">Belongs to the protein-tyrosine phosphatase family. Atypical dual-specificity phosphatase Siw14-like subfamily.</text>
</comment>
<dbReference type="PANTHER" id="PTHR31126">
    <property type="entry name" value="TYROSINE-PROTEIN PHOSPHATASE"/>
    <property type="match status" value="1"/>
</dbReference>
<evidence type="ECO:0000256" key="7">
    <source>
        <dbReference type="ARBA" id="ARBA00047927"/>
    </source>
</evidence>
<dbReference type="InterPro" id="IPR020422">
    <property type="entry name" value="TYR_PHOSPHATASE_DUAL_dom"/>
</dbReference>
<sequence length="189" mass="21047">PARLCPVLPPANFGAVVPRSVYRSSYPQPENFGFMKSLGLKTILTLVPGEISTQYSHFMTENDIQHFQVPLPANKGSIKVDACQMSKALGIILDRANHPVLIHCNKGKHRTGCVVGCLRKVQGEDMETIYSEYHIYAGEKARILDEGYMELFDVNTVLWMARRFNWISPDAEVAPLTQVPSLSPTRSSA</sequence>
<dbReference type="InterPro" id="IPR004861">
    <property type="entry name" value="Siw14-like"/>
</dbReference>
<name>A0A2T2NER0_CORCC</name>
<dbReference type="Pfam" id="PF03162">
    <property type="entry name" value="Y_phosphatase2"/>
    <property type="match status" value="1"/>
</dbReference>
<dbReference type="STRING" id="1448308.A0A2T2NER0"/>
<dbReference type="PANTHER" id="PTHR31126:SF48">
    <property type="entry name" value="INOSITOL PHOSPHATASE SIW14"/>
    <property type="match status" value="1"/>
</dbReference>
<evidence type="ECO:0000259" key="8">
    <source>
        <dbReference type="PROSITE" id="PS50054"/>
    </source>
</evidence>
<evidence type="ECO:0000256" key="2">
    <source>
        <dbReference type="ARBA" id="ARBA00012527"/>
    </source>
</evidence>
<keyword evidence="3" id="KW-0963">Cytoplasm</keyword>
<keyword evidence="4" id="KW-0378">Hydrolase</keyword>
<reference evidence="9 10" key="1">
    <citation type="journal article" date="2018" name="Front. Microbiol.">
        <title>Genome-Wide Analysis of Corynespora cassiicola Leaf Fall Disease Putative Effectors.</title>
        <authorList>
            <person name="Lopez D."/>
            <person name="Ribeiro S."/>
            <person name="Label P."/>
            <person name="Fumanal B."/>
            <person name="Venisse J.S."/>
            <person name="Kohler A."/>
            <person name="de Oliveira R.R."/>
            <person name="Labutti K."/>
            <person name="Lipzen A."/>
            <person name="Lail K."/>
            <person name="Bauer D."/>
            <person name="Ohm R.A."/>
            <person name="Barry K.W."/>
            <person name="Spatafora J."/>
            <person name="Grigoriev I.V."/>
            <person name="Martin F.M."/>
            <person name="Pujade-Renaud V."/>
        </authorList>
    </citation>
    <scope>NUCLEOTIDE SEQUENCE [LARGE SCALE GENOMIC DNA]</scope>
    <source>
        <strain evidence="9 10">Philippines</strain>
    </source>
</reference>
<feature type="domain" description="Tyrosine-protein phosphatase" evidence="8">
    <location>
        <begin position="12"/>
        <end position="165"/>
    </location>
</feature>
<dbReference type="GO" id="GO:0016791">
    <property type="term" value="F:phosphatase activity"/>
    <property type="evidence" value="ECO:0007669"/>
    <property type="project" value="TreeGrafter"/>
</dbReference>
<proteinExistence type="inferred from homology"/>
<gene>
    <name evidence="9" type="ORF">BS50DRAFT_499168</name>
</gene>
<dbReference type="Gene3D" id="3.90.190.10">
    <property type="entry name" value="Protein tyrosine phosphatase superfamily"/>
    <property type="match status" value="1"/>
</dbReference>
<dbReference type="EC" id="3.6.1.52" evidence="2"/>
<evidence type="ECO:0000256" key="3">
    <source>
        <dbReference type="ARBA" id="ARBA00022490"/>
    </source>
</evidence>
<keyword evidence="10" id="KW-1185">Reference proteome</keyword>
<dbReference type="InterPro" id="IPR029021">
    <property type="entry name" value="Prot-tyrosine_phosphatase-like"/>
</dbReference>
<dbReference type="Proteomes" id="UP000240883">
    <property type="component" value="Unassembled WGS sequence"/>
</dbReference>
<comment type="catalytic activity">
    <reaction evidence="6">
        <text>5-diphospho-1D-myo-inositol 1,2,3,4,6-pentakisphosphate + H2O = 1D-myo-inositol hexakisphosphate + phosphate + H(+)</text>
        <dbReference type="Rhea" id="RHEA:22384"/>
        <dbReference type="ChEBI" id="CHEBI:15377"/>
        <dbReference type="ChEBI" id="CHEBI:15378"/>
        <dbReference type="ChEBI" id="CHEBI:43474"/>
        <dbReference type="ChEBI" id="CHEBI:58130"/>
        <dbReference type="ChEBI" id="CHEBI:58628"/>
        <dbReference type="EC" id="3.6.1.52"/>
    </reaction>
    <physiologicalReaction direction="left-to-right" evidence="6">
        <dbReference type="Rhea" id="RHEA:22385"/>
    </physiologicalReaction>
</comment>
<dbReference type="AlphaFoldDB" id="A0A2T2NER0"/>
<evidence type="ECO:0000256" key="4">
    <source>
        <dbReference type="ARBA" id="ARBA00022801"/>
    </source>
</evidence>
<dbReference type="GO" id="GO:0052840">
    <property type="term" value="F:inositol diphosphate tetrakisphosphate diphosphatase activity"/>
    <property type="evidence" value="ECO:0007669"/>
    <property type="project" value="TreeGrafter"/>
</dbReference>
<evidence type="ECO:0000256" key="5">
    <source>
        <dbReference type="ARBA" id="ARBA00044949"/>
    </source>
</evidence>
<evidence type="ECO:0000313" key="10">
    <source>
        <dbReference type="Proteomes" id="UP000240883"/>
    </source>
</evidence>
<feature type="non-terminal residue" evidence="9">
    <location>
        <position position="1"/>
    </location>
</feature>
<dbReference type="PROSITE" id="PS00383">
    <property type="entry name" value="TYR_PHOSPHATASE_1"/>
    <property type="match status" value="1"/>
</dbReference>
<organism evidence="9 10">
    <name type="scientific">Corynespora cassiicola Philippines</name>
    <dbReference type="NCBI Taxonomy" id="1448308"/>
    <lineage>
        <taxon>Eukaryota</taxon>
        <taxon>Fungi</taxon>
        <taxon>Dikarya</taxon>
        <taxon>Ascomycota</taxon>
        <taxon>Pezizomycotina</taxon>
        <taxon>Dothideomycetes</taxon>
        <taxon>Pleosporomycetidae</taxon>
        <taxon>Pleosporales</taxon>
        <taxon>Corynesporascaceae</taxon>
        <taxon>Corynespora</taxon>
    </lineage>
</organism>
<evidence type="ECO:0000313" key="9">
    <source>
        <dbReference type="EMBL" id="PSN63922.1"/>
    </source>
</evidence>
<dbReference type="PROSITE" id="PS50054">
    <property type="entry name" value="TYR_PHOSPHATASE_DUAL"/>
    <property type="match status" value="1"/>
</dbReference>
<evidence type="ECO:0000256" key="6">
    <source>
        <dbReference type="ARBA" id="ARBA00047342"/>
    </source>
</evidence>
<dbReference type="GO" id="GO:0005737">
    <property type="term" value="C:cytoplasm"/>
    <property type="evidence" value="ECO:0007669"/>
    <property type="project" value="UniProtKB-SubCell"/>
</dbReference>
<comment type="catalytic activity">
    <reaction evidence="7">
        <text>1,5-bis(diphospho)-1D-myo-inositol 2,3,4,6-tetrakisphosphate + H2O = 1-diphospho-1D-myo-inositol 2,3,4,5,6-pentakisphosphate + phosphate + 2 H(+)</text>
        <dbReference type="Rhea" id="RHEA:79699"/>
        <dbReference type="ChEBI" id="CHEBI:15377"/>
        <dbReference type="ChEBI" id="CHEBI:15378"/>
        <dbReference type="ChEBI" id="CHEBI:43474"/>
        <dbReference type="ChEBI" id="CHEBI:74946"/>
        <dbReference type="ChEBI" id="CHEBI:77983"/>
        <dbReference type="EC" id="3.6.1.52"/>
    </reaction>
    <physiologicalReaction direction="left-to-right" evidence="7">
        <dbReference type="Rhea" id="RHEA:79700"/>
    </physiologicalReaction>
</comment>
<dbReference type="OrthoDB" id="6375174at2759"/>
<accession>A0A2T2NER0</accession>
<dbReference type="InterPro" id="IPR016130">
    <property type="entry name" value="Tyr_Pase_AS"/>
</dbReference>